<comment type="caution">
    <text evidence="2">The sequence shown here is derived from an EMBL/GenBank/DDBJ whole genome shotgun (WGS) entry which is preliminary data.</text>
</comment>
<sequence>MVDVVSSTENKDSAMLFHDHGKGTGNNLFYHISYDILHLKRNLVILRETLNTVYNLDNINKVESIAAENKVETDVLIAKDVHREVKYRGSLVFMKILALNVYQVKDFRETRQGRSRRFYTQNCLGMNSSMKFFHIINDDEINNDDDYILYEETDLSAAVNYELDEQNNTSKPTNAPDFTLQNPVQDKNDLPNDRAHSTRTRKLPFHLKDYVLH</sequence>
<proteinExistence type="predicted"/>
<feature type="region of interest" description="Disordered" evidence="1">
    <location>
        <begin position="166"/>
        <end position="199"/>
    </location>
</feature>
<accession>A0A8T0F4E8</accession>
<reference evidence="2" key="2">
    <citation type="submission" date="2020-06" db="EMBL/GenBank/DDBJ databases">
        <authorList>
            <person name="Sheffer M."/>
        </authorList>
    </citation>
    <scope>NUCLEOTIDE SEQUENCE</scope>
</reference>
<keyword evidence="3" id="KW-1185">Reference proteome</keyword>
<feature type="compositionally biased region" description="Basic and acidic residues" evidence="1">
    <location>
        <begin position="186"/>
        <end position="196"/>
    </location>
</feature>
<reference evidence="2" key="1">
    <citation type="journal article" date="2020" name="bioRxiv">
        <title>Chromosome-level reference genome of the European wasp spider Argiope bruennichi: a resource for studies on range expansion and evolutionary adaptation.</title>
        <authorList>
            <person name="Sheffer M.M."/>
            <person name="Hoppe A."/>
            <person name="Krehenwinkel H."/>
            <person name="Uhl G."/>
            <person name="Kuss A.W."/>
            <person name="Jensen L."/>
            <person name="Jensen C."/>
            <person name="Gillespie R.G."/>
            <person name="Hoff K.J."/>
            <person name="Prost S."/>
        </authorList>
    </citation>
    <scope>NUCLEOTIDE SEQUENCE</scope>
</reference>
<protein>
    <submittedName>
        <fullName evidence="2">Uncharacterized protein</fullName>
    </submittedName>
</protein>
<gene>
    <name evidence="2" type="ORF">HNY73_013539</name>
</gene>
<evidence type="ECO:0000313" key="2">
    <source>
        <dbReference type="EMBL" id="KAF8783372.1"/>
    </source>
</evidence>
<dbReference type="AlphaFoldDB" id="A0A8T0F4E8"/>
<name>A0A8T0F4E8_ARGBR</name>
<evidence type="ECO:0000313" key="3">
    <source>
        <dbReference type="Proteomes" id="UP000807504"/>
    </source>
</evidence>
<evidence type="ECO:0000256" key="1">
    <source>
        <dbReference type="SAM" id="MobiDB-lite"/>
    </source>
</evidence>
<dbReference type="Proteomes" id="UP000807504">
    <property type="component" value="Unassembled WGS sequence"/>
</dbReference>
<organism evidence="2 3">
    <name type="scientific">Argiope bruennichi</name>
    <name type="common">Wasp spider</name>
    <name type="synonym">Aranea bruennichi</name>
    <dbReference type="NCBI Taxonomy" id="94029"/>
    <lineage>
        <taxon>Eukaryota</taxon>
        <taxon>Metazoa</taxon>
        <taxon>Ecdysozoa</taxon>
        <taxon>Arthropoda</taxon>
        <taxon>Chelicerata</taxon>
        <taxon>Arachnida</taxon>
        <taxon>Araneae</taxon>
        <taxon>Araneomorphae</taxon>
        <taxon>Entelegynae</taxon>
        <taxon>Araneoidea</taxon>
        <taxon>Araneidae</taxon>
        <taxon>Argiope</taxon>
    </lineage>
</organism>
<dbReference type="EMBL" id="JABXBU010001863">
    <property type="protein sequence ID" value="KAF8783372.1"/>
    <property type="molecule type" value="Genomic_DNA"/>
</dbReference>